<reference evidence="3" key="1">
    <citation type="submission" date="2025-08" db="UniProtKB">
        <authorList>
            <consortium name="RefSeq"/>
        </authorList>
    </citation>
    <scope>IDENTIFICATION</scope>
    <source>
        <tissue evidence="3">Leaves</tissue>
    </source>
</reference>
<proteinExistence type="predicted"/>
<keyword evidence="1" id="KW-0175">Coiled coil</keyword>
<dbReference type="RefSeq" id="XP_071914081.1">
    <property type="nucleotide sequence ID" value="XM_072057980.1"/>
</dbReference>
<gene>
    <name evidence="3" type="primary">LOC140010671</name>
</gene>
<sequence length="286" mass="34372">MNDILSNDEKWGGSRRPERSFQTFRDFVNNNKLIDIGFEGIPWTWSNNWENGKKIKERLDRVLCSRHWRRENGKAKCLHIQNNASDHAIVLFDTDSKGRKWKRRFFFDMNWVQYKEVGEIISREWGKQQEGSRFFKLHQKIKSCRVALLNWHRQRDTNAKKEIRELKQRLAEVQGDGYANKNEKVRVLKKELKEAYKREEVYWEQKARVRWLKEGDKNTNYFHASVVERRRRNNISSLKKGDGTWCESEHEIENEINGYFQDLFTSSNPQQIESILYDVPLVITDQ</sequence>
<keyword evidence="2" id="KW-1185">Reference proteome</keyword>
<evidence type="ECO:0000313" key="2">
    <source>
        <dbReference type="Proteomes" id="UP001652660"/>
    </source>
</evidence>
<evidence type="ECO:0000313" key="3">
    <source>
        <dbReference type="RefSeq" id="XP_071914081.1"/>
    </source>
</evidence>
<evidence type="ECO:0000256" key="1">
    <source>
        <dbReference type="SAM" id="Coils"/>
    </source>
</evidence>
<protein>
    <submittedName>
        <fullName evidence="3">Uncharacterized protein</fullName>
    </submittedName>
</protein>
<dbReference type="Gene3D" id="3.60.10.10">
    <property type="entry name" value="Endonuclease/exonuclease/phosphatase"/>
    <property type="match status" value="1"/>
</dbReference>
<feature type="coiled-coil region" evidence="1">
    <location>
        <begin position="156"/>
        <end position="198"/>
    </location>
</feature>
<dbReference type="GeneID" id="140010671"/>
<organism evidence="2 3">
    <name type="scientific">Coffea arabica</name>
    <name type="common">Arabian coffee</name>
    <dbReference type="NCBI Taxonomy" id="13443"/>
    <lineage>
        <taxon>Eukaryota</taxon>
        <taxon>Viridiplantae</taxon>
        <taxon>Streptophyta</taxon>
        <taxon>Embryophyta</taxon>
        <taxon>Tracheophyta</taxon>
        <taxon>Spermatophyta</taxon>
        <taxon>Magnoliopsida</taxon>
        <taxon>eudicotyledons</taxon>
        <taxon>Gunneridae</taxon>
        <taxon>Pentapetalae</taxon>
        <taxon>asterids</taxon>
        <taxon>lamiids</taxon>
        <taxon>Gentianales</taxon>
        <taxon>Rubiaceae</taxon>
        <taxon>Ixoroideae</taxon>
        <taxon>Gardenieae complex</taxon>
        <taxon>Bertiereae - Coffeeae clade</taxon>
        <taxon>Coffeeae</taxon>
        <taxon>Coffea</taxon>
    </lineage>
</organism>
<dbReference type="SUPFAM" id="SSF56219">
    <property type="entry name" value="DNase I-like"/>
    <property type="match status" value="1"/>
</dbReference>
<name>A0ABM4V3H6_COFAR</name>
<dbReference type="InterPro" id="IPR036691">
    <property type="entry name" value="Endo/exonu/phosph_ase_sf"/>
</dbReference>
<dbReference type="PANTHER" id="PTHR33710">
    <property type="entry name" value="BNAC02G09200D PROTEIN"/>
    <property type="match status" value="1"/>
</dbReference>
<dbReference type="PANTHER" id="PTHR33710:SF71">
    <property type="entry name" value="ENDONUCLEASE_EXONUCLEASE_PHOSPHATASE DOMAIN-CONTAINING PROTEIN"/>
    <property type="match status" value="1"/>
</dbReference>
<accession>A0ABM4V3H6</accession>
<dbReference type="Proteomes" id="UP001652660">
    <property type="component" value="Chromosome 7c"/>
</dbReference>